<name>A0A6F9D5A0_9ASCI</name>
<dbReference type="GO" id="GO:0007229">
    <property type="term" value="P:integrin-mediated signaling pathway"/>
    <property type="evidence" value="ECO:0007669"/>
    <property type="project" value="UniProtKB-KW"/>
</dbReference>
<protein>
    <recommendedName>
        <fullName evidence="3">Transmembrane protein 19</fullName>
    </recommendedName>
</protein>
<keyword evidence="8" id="KW-0401">Integrin</keyword>
<keyword evidence="5 7" id="KW-1133">Transmembrane helix</keyword>
<dbReference type="EMBL" id="LR782715">
    <property type="protein sequence ID" value="CAB3219999.1"/>
    <property type="molecule type" value="mRNA"/>
</dbReference>
<dbReference type="AlphaFoldDB" id="A0A6F9D5A0"/>
<feature type="transmembrane region" description="Helical" evidence="7">
    <location>
        <begin position="95"/>
        <end position="122"/>
    </location>
</feature>
<evidence type="ECO:0000256" key="5">
    <source>
        <dbReference type="ARBA" id="ARBA00022989"/>
    </source>
</evidence>
<evidence type="ECO:0000313" key="8">
    <source>
        <dbReference type="EMBL" id="CAB3219999.1"/>
    </source>
</evidence>
<accession>A0A6F9D5A0</accession>
<reference evidence="8" key="1">
    <citation type="submission" date="2020-04" db="EMBL/GenBank/DDBJ databases">
        <authorList>
            <person name="Neveu A P."/>
        </authorList>
    </citation>
    <scope>NUCLEOTIDE SEQUENCE</scope>
    <source>
        <tissue evidence="8">Whole embryo</tissue>
    </source>
</reference>
<dbReference type="PANTHER" id="PTHR13353:SF5">
    <property type="entry name" value="TRANSMEMBRANE PROTEIN 19"/>
    <property type="match status" value="1"/>
</dbReference>
<dbReference type="GO" id="GO:0016020">
    <property type="term" value="C:membrane"/>
    <property type="evidence" value="ECO:0007669"/>
    <property type="project" value="UniProtKB-SubCell"/>
</dbReference>
<evidence type="ECO:0000256" key="3">
    <source>
        <dbReference type="ARBA" id="ARBA00014258"/>
    </source>
</evidence>
<feature type="transmembrane region" description="Helical" evidence="7">
    <location>
        <begin position="269"/>
        <end position="289"/>
    </location>
</feature>
<comment type="subcellular location">
    <subcellularLocation>
        <location evidence="1">Membrane</location>
        <topology evidence="1">Multi-pass membrane protein</topology>
    </subcellularLocation>
</comment>
<feature type="transmembrane region" description="Helical" evidence="7">
    <location>
        <begin position="31"/>
        <end position="53"/>
    </location>
</feature>
<dbReference type="InterPro" id="IPR002794">
    <property type="entry name" value="DUF92_TMEM19"/>
</dbReference>
<feature type="transmembrane region" description="Helical" evidence="7">
    <location>
        <begin position="326"/>
        <end position="346"/>
    </location>
</feature>
<proteinExistence type="evidence at transcript level"/>
<evidence type="ECO:0000256" key="6">
    <source>
        <dbReference type="ARBA" id="ARBA00023136"/>
    </source>
</evidence>
<feature type="transmembrane region" description="Helical" evidence="7">
    <location>
        <begin position="59"/>
        <end position="83"/>
    </location>
</feature>
<evidence type="ECO:0000256" key="2">
    <source>
        <dbReference type="ARBA" id="ARBA00009012"/>
    </source>
</evidence>
<sequence>MFLLPFRFLKIYAFLLNYISVKCPIGEMIKVLAATVTAFSTILIPAIVASWLLSLTIRTHFGGVVVTPKRLLTAFAVPCIFAIRELRRKSLSLSGIVAAFYVGFVLTISNVGFITCLLVFFYTSSKLTKFRAVRKAKQDSGQEPTRNWMNVLNNGGVPTGLALLYILEVGCMDTPVNFSDPRYYTSSWLSVAILASIACACGDTWASEFGSAVGPSTSMLITSGKRVPAGTNGGVSVLGTLASMSGGAVIGVTFMITNYVARDSQSLQWSLAVLGFWSGFFGSTLDSFLGATMQYSGFDEDAKKVVGTPGPGVKHISGVNFLNNHAVNFISCFTTALLSPMLYAYLVNAMVP</sequence>
<keyword evidence="4 7" id="KW-0812">Transmembrane</keyword>
<keyword evidence="6 7" id="KW-0472">Membrane</keyword>
<evidence type="ECO:0000256" key="7">
    <source>
        <dbReference type="SAM" id="Phobius"/>
    </source>
</evidence>
<dbReference type="PANTHER" id="PTHR13353">
    <property type="entry name" value="TRANSMEMBRANE PROTEIN 19"/>
    <property type="match status" value="1"/>
</dbReference>
<evidence type="ECO:0000256" key="1">
    <source>
        <dbReference type="ARBA" id="ARBA00004141"/>
    </source>
</evidence>
<feature type="transmembrane region" description="Helical" evidence="7">
    <location>
        <begin position="235"/>
        <end position="257"/>
    </location>
</feature>
<gene>
    <name evidence="8" type="primary">Adamts4</name>
</gene>
<evidence type="ECO:0000256" key="4">
    <source>
        <dbReference type="ARBA" id="ARBA00022692"/>
    </source>
</evidence>
<organism evidence="8">
    <name type="scientific">Phallusia mammillata</name>
    <dbReference type="NCBI Taxonomy" id="59560"/>
    <lineage>
        <taxon>Eukaryota</taxon>
        <taxon>Metazoa</taxon>
        <taxon>Chordata</taxon>
        <taxon>Tunicata</taxon>
        <taxon>Ascidiacea</taxon>
        <taxon>Phlebobranchia</taxon>
        <taxon>Ascidiidae</taxon>
        <taxon>Phallusia</taxon>
    </lineage>
</organism>
<comment type="similarity">
    <text evidence="2">Belongs to the TMEM19 family.</text>
</comment>
<dbReference type="Pfam" id="PF01940">
    <property type="entry name" value="DUF92"/>
    <property type="match status" value="1"/>
</dbReference>